<proteinExistence type="inferred from homology"/>
<accession>A0ABP4Y9B3</accession>
<feature type="domain" description="Alpha/beta hydrolase fold-3" evidence="3">
    <location>
        <begin position="123"/>
        <end position="328"/>
    </location>
</feature>
<evidence type="ECO:0000313" key="4">
    <source>
        <dbReference type="EMBL" id="GAA1800996.1"/>
    </source>
</evidence>
<comment type="caution">
    <text evidence="4">The sequence shown here is derived from an EMBL/GenBank/DDBJ whole genome shotgun (WGS) entry which is preliminary data.</text>
</comment>
<dbReference type="PANTHER" id="PTHR48081">
    <property type="entry name" value="AB HYDROLASE SUPERFAMILY PROTEIN C4A8.06C"/>
    <property type="match status" value="1"/>
</dbReference>
<dbReference type="InterPro" id="IPR002168">
    <property type="entry name" value="Lipase_GDXG_HIS_AS"/>
</dbReference>
<evidence type="ECO:0000259" key="3">
    <source>
        <dbReference type="Pfam" id="PF07859"/>
    </source>
</evidence>
<comment type="similarity">
    <text evidence="1">Belongs to the 'GDXG' lipolytic enzyme family.</text>
</comment>
<sequence>MTGFTPTRAERLQRKAFEALLALPDRLRRRADLKPRIVDGHRLDPDTHIGLAIMSKLPQPEFDELPVPEARRALALESWMFSGSERRVASTTELQIPGPGGPIPARLYKPFRPAGQTGPLPLLIYFHGGGWVLGDIDTHDPGCRFLATHAEVAVLNVGYRLAPEHRFPAAVDDAVASFRWAHEHAADLDIDAGRIAVGGDSAGGNLAAVVSQVTTREGGARPAYQLLGVPVTHIGAQTRSRELFAEGYFLTKDNMDWYEAHYLGPDGDPSDVRASPLLAEDFRGLPPAYVAVAGFDVLRDEGIAYAGKLRAAGVPVTLRVHEDAVHPMLTMLAAPLGQRVLAETAAALRAALAADPL</sequence>
<dbReference type="Gene3D" id="3.40.50.1820">
    <property type="entry name" value="alpha/beta hydrolase"/>
    <property type="match status" value="1"/>
</dbReference>
<protein>
    <submittedName>
        <fullName evidence="4">Alpha/beta hydrolase</fullName>
    </submittedName>
</protein>
<keyword evidence="5" id="KW-1185">Reference proteome</keyword>
<dbReference type="PANTHER" id="PTHR48081:SF8">
    <property type="entry name" value="ALPHA_BETA HYDROLASE FOLD-3 DOMAIN-CONTAINING PROTEIN-RELATED"/>
    <property type="match status" value="1"/>
</dbReference>
<dbReference type="Proteomes" id="UP001499938">
    <property type="component" value="Unassembled WGS sequence"/>
</dbReference>
<dbReference type="Pfam" id="PF07859">
    <property type="entry name" value="Abhydrolase_3"/>
    <property type="match status" value="1"/>
</dbReference>
<dbReference type="PROSITE" id="PS01173">
    <property type="entry name" value="LIPASE_GDXG_HIS"/>
    <property type="match status" value="1"/>
</dbReference>
<evidence type="ECO:0000313" key="5">
    <source>
        <dbReference type="Proteomes" id="UP001499938"/>
    </source>
</evidence>
<dbReference type="InterPro" id="IPR050300">
    <property type="entry name" value="GDXG_lipolytic_enzyme"/>
</dbReference>
<evidence type="ECO:0000256" key="1">
    <source>
        <dbReference type="ARBA" id="ARBA00010515"/>
    </source>
</evidence>
<dbReference type="InterPro" id="IPR029058">
    <property type="entry name" value="AB_hydrolase_fold"/>
</dbReference>
<evidence type="ECO:0000256" key="2">
    <source>
        <dbReference type="ARBA" id="ARBA00022801"/>
    </source>
</evidence>
<dbReference type="InterPro" id="IPR013094">
    <property type="entry name" value="AB_hydrolase_3"/>
</dbReference>
<name>A0ABP4Y9B3_9MICO</name>
<dbReference type="EMBL" id="BAAAPO010000042">
    <property type="protein sequence ID" value="GAA1800996.1"/>
    <property type="molecule type" value="Genomic_DNA"/>
</dbReference>
<reference evidence="5" key="1">
    <citation type="journal article" date="2019" name="Int. J. Syst. Evol. Microbiol.">
        <title>The Global Catalogue of Microorganisms (GCM) 10K type strain sequencing project: providing services to taxonomists for standard genome sequencing and annotation.</title>
        <authorList>
            <consortium name="The Broad Institute Genomics Platform"/>
            <consortium name="The Broad Institute Genome Sequencing Center for Infectious Disease"/>
            <person name="Wu L."/>
            <person name="Ma J."/>
        </authorList>
    </citation>
    <scope>NUCLEOTIDE SEQUENCE [LARGE SCALE GENOMIC DNA]</scope>
    <source>
        <strain evidence="5">JCM 15592</strain>
    </source>
</reference>
<dbReference type="RefSeq" id="WP_344086098.1">
    <property type="nucleotide sequence ID" value="NZ_BAAAPO010000042.1"/>
</dbReference>
<dbReference type="GO" id="GO:0016787">
    <property type="term" value="F:hydrolase activity"/>
    <property type="evidence" value="ECO:0007669"/>
    <property type="project" value="UniProtKB-KW"/>
</dbReference>
<gene>
    <name evidence="4" type="ORF">GCM10009811_25890</name>
</gene>
<dbReference type="SUPFAM" id="SSF53474">
    <property type="entry name" value="alpha/beta-Hydrolases"/>
    <property type="match status" value="1"/>
</dbReference>
<keyword evidence="2 4" id="KW-0378">Hydrolase</keyword>
<organism evidence="4 5">
    <name type="scientific">Nostocoides veronense</name>
    <dbReference type="NCBI Taxonomy" id="330836"/>
    <lineage>
        <taxon>Bacteria</taxon>
        <taxon>Bacillati</taxon>
        <taxon>Actinomycetota</taxon>
        <taxon>Actinomycetes</taxon>
        <taxon>Micrococcales</taxon>
        <taxon>Intrasporangiaceae</taxon>
        <taxon>Nostocoides</taxon>
    </lineage>
</organism>